<evidence type="ECO:0000313" key="5">
    <source>
        <dbReference type="Proteomes" id="UP000279259"/>
    </source>
</evidence>
<dbReference type="InterPro" id="IPR004827">
    <property type="entry name" value="bZIP"/>
</dbReference>
<proteinExistence type="predicted"/>
<feature type="compositionally biased region" description="Polar residues" evidence="2">
    <location>
        <begin position="93"/>
        <end position="103"/>
    </location>
</feature>
<dbReference type="Proteomes" id="UP000279259">
    <property type="component" value="Unassembled WGS sequence"/>
</dbReference>
<evidence type="ECO:0000313" key="4">
    <source>
        <dbReference type="EMBL" id="RSH94536.1"/>
    </source>
</evidence>
<sequence>MQPTDPNADASRAGLLNAVPAWGSYLYQNFLLPAFSPNVATEWLNLNSPFGSNPNGQPSPDYFSQAWSTDNATAGAGVNEMSSSVPVKMEPGLSSSTFQPAQSGPSSFYPQPYYYNSSIPTSLLVGPQAQAAQVQALAQAQNSNSFSASSSKTISPSIDVIDAQIARSPSPFDTSSHVTPHLSPKLGTKRRADSLESDLDHSHDEHDHEVPEGVERDGMIWGMKVEDYRALSARERKRVRNRISARTFRAKRKEHLTSLESTLGAKDLQIKLANEEASRLRHEVLELKRRLAKYEKM</sequence>
<dbReference type="PROSITE" id="PS50217">
    <property type="entry name" value="BZIP"/>
    <property type="match status" value="1"/>
</dbReference>
<dbReference type="PROSITE" id="PS00036">
    <property type="entry name" value="BZIP_BASIC"/>
    <property type="match status" value="1"/>
</dbReference>
<accession>A0A427YU19</accession>
<dbReference type="SUPFAM" id="SSF57959">
    <property type="entry name" value="Leucine zipper domain"/>
    <property type="match status" value="1"/>
</dbReference>
<organism evidence="4 5">
    <name type="scientific">Saitozyma podzolica</name>
    <dbReference type="NCBI Taxonomy" id="1890683"/>
    <lineage>
        <taxon>Eukaryota</taxon>
        <taxon>Fungi</taxon>
        <taxon>Dikarya</taxon>
        <taxon>Basidiomycota</taxon>
        <taxon>Agaricomycotina</taxon>
        <taxon>Tremellomycetes</taxon>
        <taxon>Tremellales</taxon>
        <taxon>Trimorphomycetaceae</taxon>
        <taxon>Saitozyma</taxon>
    </lineage>
</organism>
<dbReference type="InterPro" id="IPR046347">
    <property type="entry name" value="bZIP_sf"/>
</dbReference>
<dbReference type="STRING" id="1890683.A0A427YU19"/>
<feature type="domain" description="BZIP" evidence="3">
    <location>
        <begin position="234"/>
        <end position="294"/>
    </location>
</feature>
<evidence type="ECO:0000256" key="1">
    <source>
        <dbReference type="SAM" id="Coils"/>
    </source>
</evidence>
<feature type="coiled-coil region" evidence="1">
    <location>
        <begin position="270"/>
        <end position="297"/>
    </location>
</feature>
<dbReference type="Gene3D" id="1.20.5.170">
    <property type="match status" value="1"/>
</dbReference>
<gene>
    <name evidence="4" type="ORF">EHS25_004340</name>
</gene>
<feature type="region of interest" description="Disordered" evidence="2">
    <location>
        <begin position="74"/>
        <end position="103"/>
    </location>
</feature>
<dbReference type="AlphaFoldDB" id="A0A427YU19"/>
<dbReference type="GO" id="GO:0003700">
    <property type="term" value="F:DNA-binding transcription factor activity"/>
    <property type="evidence" value="ECO:0007669"/>
    <property type="project" value="InterPro"/>
</dbReference>
<feature type="compositionally biased region" description="Basic and acidic residues" evidence="2">
    <location>
        <begin position="190"/>
        <end position="213"/>
    </location>
</feature>
<dbReference type="EMBL" id="RSCD01000002">
    <property type="protein sequence ID" value="RSH94536.1"/>
    <property type="molecule type" value="Genomic_DNA"/>
</dbReference>
<evidence type="ECO:0000256" key="2">
    <source>
        <dbReference type="SAM" id="MobiDB-lite"/>
    </source>
</evidence>
<dbReference type="OrthoDB" id="5571888at2759"/>
<evidence type="ECO:0000259" key="3">
    <source>
        <dbReference type="PROSITE" id="PS50217"/>
    </source>
</evidence>
<protein>
    <recommendedName>
        <fullName evidence="3">BZIP domain-containing protein</fullName>
    </recommendedName>
</protein>
<keyword evidence="1" id="KW-0175">Coiled coil</keyword>
<name>A0A427YU19_9TREE</name>
<reference evidence="4 5" key="1">
    <citation type="submission" date="2018-11" db="EMBL/GenBank/DDBJ databases">
        <title>Genome sequence of Saitozyma podzolica DSM 27192.</title>
        <authorList>
            <person name="Aliyu H."/>
            <person name="Gorte O."/>
            <person name="Ochsenreither K."/>
        </authorList>
    </citation>
    <scope>NUCLEOTIDE SEQUENCE [LARGE SCALE GENOMIC DNA]</scope>
    <source>
        <strain evidence="4 5">DSM 27192</strain>
    </source>
</reference>
<comment type="caution">
    <text evidence="4">The sequence shown here is derived from an EMBL/GenBank/DDBJ whole genome shotgun (WGS) entry which is preliminary data.</text>
</comment>
<dbReference type="CDD" id="cd14810">
    <property type="entry name" value="bZIP_u1"/>
    <property type="match status" value="1"/>
</dbReference>
<keyword evidence="5" id="KW-1185">Reference proteome</keyword>
<feature type="region of interest" description="Disordered" evidence="2">
    <location>
        <begin position="168"/>
        <end position="213"/>
    </location>
</feature>